<feature type="compositionally biased region" description="Polar residues" evidence="8">
    <location>
        <begin position="107"/>
        <end position="116"/>
    </location>
</feature>
<evidence type="ECO:0000256" key="3">
    <source>
        <dbReference type="ARBA" id="ARBA00022553"/>
    </source>
</evidence>
<evidence type="ECO:0000256" key="1">
    <source>
        <dbReference type="ARBA" id="ARBA00004123"/>
    </source>
</evidence>
<gene>
    <name evidence="10" type="ORF">CVLEPA_LOCUS11401</name>
</gene>
<keyword evidence="6" id="KW-0804">Transcription</keyword>
<evidence type="ECO:0000256" key="8">
    <source>
        <dbReference type="SAM" id="MobiDB-lite"/>
    </source>
</evidence>
<keyword evidence="7" id="KW-0539">Nucleus</keyword>
<keyword evidence="4" id="KW-0805">Transcription regulation</keyword>
<accession>A0ABP0FRM6</accession>
<evidence type="ECO:0000313" key="10">
    <source>
        <dbReference type="EMBL" id="CAK8681169.1"/>
    </source>
</evidence>
<organism evidence="10 11">
    <name type="scientific">Clavelina lepadiformis</name>
    <name type="common">Light-bulb sea squirt</name>
    <name type="synonym">Ascidia lepadiformis</name>
    <dbReference type="NCBI Taxonomy" id="159417"/>
    <lineage>
        <taxon>Eukaryota</taxon>
        <taxon>Metazoa</taxon>
        <taxon>Chordata</taxon>
        <taxon>Tunicata</taxon>
        <taxon>Ascidiacea</taxon>
        <taxon>Aplousobranchia</taxon>
        <taxon>Clavelinidae</taxon>
        <taxon>Clavelina</taxon>
    </lineage>
</organism>
<keyword evidence="3" id="KW-0597">Phosphoprotein</keyword>
<evidence type="ECO:0000256" key="5">
    <source>
        <dbReference type="ARBA" id="ARBA00023159"/>
    </source>
</evidence>
<dbReference type="EMBL" id="CAWYQH010000079">
    <property type="protein sequence ID" value="CAK8681169.1"/>
    <property type="molecule type" value="Genomic_DNA"/>
</dbReference>
<feature type="domain" description="Transcription elongation factor Eaf N-terminal" evidence="9">
    <location>
        <begin position="14"/>
        <end position="111"/>
    </location>
</feature>
<proteinExistence type="inferred from homology"/>
<comment type="similarity">
    <text evidence="2">Belongs to the EAF family.</text>
</comment>
<dbReference type="InterPro" id="IPR027093">
    <property type="entry name" value="EAF_fam"/>
</dbReference>
<evidence type="ECO:0000256" key="6">
    <source>
        <dbReference type="ARBA" id="ARBA00023163"/>
    </source>
</evidence>
<dbReference type="PANTHER" id="PTHR15970:SF2">
    <property type="entry name" value="ELL-ASSOCIATED FACTOR EAF"/>
    <property type="match status" value="1"/>
</dbReference>
<dbReference type="PANTHER" id="PTHR15970">
    <property type="entry name" value="ELL-ASSOCIATED FACTOR EAF"/>
    <property type="match status" value="1"/>
</dbReference>
<dbReference type="InterPro" id="IPR019194">
    <property type="entry name" value="Tscrpt_elong_fac_Eaf_N"/>
</dbReference>
<evidence type="ECO:0000256" key="7">
    <source>
        <dbReference type="ARBA" id="ARBA00023242"/>
    </source>
</evidence>
<sequence>MDSNLSFIREGKVHNIELGNTFRKRKDTAFHTVRYDFKPASADLTQQGQVDVGENNDVTITLPHTQGNSNIVYKGSKKPAQKECILIYDPATGDFTLERVTSQIQVKKTRSSGNINPQPPVLVSSATKLPKKIGKKPISQKSHKPSAQDTRKVDSIVEDKQDVIMPSITMPTTRPPETHESTPRHTSPGNLAETLSSSEDDSSSSSSGSSDEDDDSSSSSSLDVKFSENNCSDVLAADLQLSESGSDTD</sequence>
<feature type="compositionally biased region" description="Basic and acidic residues" evidence="8">
    <location>
        <begin position="149"/>
        <end position="162"/>
    </location>
</feature>
<dbReference type="Proteomes" id="UP001642483">
    <property type="component" value="Unassembled WGS sequence"/>
</dbReference>
<feature type="compositionally biased region" description="Polar residues" evidence="8">
    <location>
        <begin position="184"/>
        <end position="195"/>
    </location>
</feature>
<reference evidence="10 11" key="1">
    <citation type="submission" date="2024-02" db="EMBL/GenBank/DDBJ databases">
        <authorList>
            <person name="Daric V."/>
            <person name="Darras S."/>
        </authorList>
    </citation>
    <scope>NUCLEOTIDE SEQUENCE [LARGE SCALE GENOMIC DNA]</scope>
</reference>
<name>A0ABP0FRM6_CLALP</name>
<dbReference type="Pfam" id="PF09816">
    <property type="entry name" value="EAF"/>
    <property type="match status" value="1"/>
</dbReference>
<keyword evidence="5" id="KW-0010">Activator</keyword>
<evidence type="ECO:0000256" key="4">
    <source>
        <dbReference type="ARBA" id="ARBA00023015"/>
    </source>
</evidence>
<comment type="subcellular location">
    <subcellularLocation>
        <location evidence="1">Nucleus</location>
    </subcellularLocation>
</comment>
<feature type="region of interest" description="Disordered" evidence="8">
    <location>
        <begin position="107"/>
        <end position="225"/>
    </location>
</feature>
<protein>
    <recommendedName>
        <fullName evidence="9">Transcription elongation factor Eaf N-terminal domain-containing protein</fullName>
    </recommendedName>
</protein>
<evidence type="ECO:0000313" key="11">
    <source>
        <dbReference type="Proteomes" id="UP001642483"/>
    </source>
</evidence>
<evidence type="ECO:0000259" key="9">
    <source>
        <dbReference type="Pfam" id="PF09816"/>
    </source>
</evidence>
<evidence type="ECO:0000256" key="2">
    <source>
        <dbReference type="ARBA" id="ARBA00007798"/>
    </source>
</evidence>
<comment type="caution">
    <text evidence="10">The sequence shown here is derived from an EMBL/GenBank/DDBJ whole genome shotgun (WGS) entry which is preliminary data.</text>
</comment>
<keyword evidence="11" id="KW-1185">Reference proteome</keyword>